<reference evidence="6" key="2">
    <citation type="submission" date="2021-08" db="EMBL/GenBank/DDBJ databases">
        <authorList>
            <person name="Gostincar C."/>
            <person name="Sun X."/>
            <person name="Song Z."/>
            <person name="Gunde-Cimerman N."/>
        </authorList>
    </citation>
    <scope>NUCLEOTIDE SEQUENCE</scope>
    <source>
        <strain evidence="6">EXF-9298</strain>
    </source>
</reference>
<dbReference type="InterPro" id="IPR036770">
    <property type="entry name" value="Ankyrin_rpt-contain_sf"/>
</dbReference>
<dbReference type="Pfam" id="PF24883">
    <property type="entry name" value="NPHP3_N"/>
    <property type="match status" value="1"/>
</dbReference>
<keyword evidence="7" id="KW-1185">Reference proteome</keyword>
<name>A0A9P8FS76_AURME</name>
<dbReference type="Gene3D" id="3.40.50.300">
    <property type="entry name" value="P-loop containing nucleotide triphosphate hydrolases"/>
    <property type="match status" value="1"/>
</dbReference>
<dbReference type="SUPFAM" id="SSF52540">
    <property type="entry name" value="P-loop containing nucleoside triphosphate hydrolases"/>
    <property type="match status" value="1"/>
</dbReference>
<feature type="domain" description="Nucleoside phosphorylase" evidence="4">
    <location>
        <begin position="11"/>
        <end position="264"/>
    </location>
</feature>
<dbReference type="InterPro" id="IPR056884">
    <property type="entry name" value="NPHP3-like_N"/>
</dbReference>
<protein>
    <submittedName>
        <fullName evidence="6">Pfs, NACHT and ankyrin domain protein</fullName>
    </submittedName>
</protein>
<dbReference type="Gene3D" id="3.40.50.1580">
    <property type="entry name" value="Nucleoside phosphorylase domain"/>
    <property type="match status" value="1"/>
</dbReference>
<dbReference type="PANTHER" id="PTHR46082:SF11">
    <property type="entry name" value="AAA+ ATPASE DOMAIN-CONTAINING PROTEIN-RELATED"/>
    <property type="match status" value="1"/>
</dbReference>
<feature type="repeat" description="ANK" evidence="2">
    <location>
        <begin position="891"/>
        <end position="923"/>
    </location>
</feature>
<dbReference type="SUPFAM" id="SSF48403">
    <property type="entry name" value="Ankyrin repeat"/>
    <property type="match status" value="1"/>
</dbReference>
<gene>
    <name evidence="6" type="ORF">KCU98_g7245</name>
</gene>
<evidence type="ECO:0000259" key="5">
    <source>
        <dbReference type="Pfam" id="PF24883"/>
    </source>
</evidence>
<keyword evidence="1" id="KW-0677">Repeat</keyword>
<evidence type="ECO:0000313" key="6">
    <source>
        <dbReference type="EMBL" id="KAG9981760.1"/>
    </source>
</evidence>
<dbReference type="InterPro" id="IPR053137">
    <property type="entry name" value="NLR-like"/>
</dbReference>
<feature type="repeat" description="ANK" evidence="2">
    <location>
        <begin position="1018"/>
        <end position="1043"/>
    </location>
</feature>
<keyword evidence="2" id="KW-0040">ANK repeat</keyword>
<feature type="repeat" description="ANK" evidence="2">
    <location>
        <begin position="952"/>
        <end position="984"/>
    </location>
</feature>
<feature type="repeat" description="ANK" evidence="2">
    <location>
        <begin position="845"/>
        <end position="877"/>
    </location>
</feature>
<dbReference type="InterPro" id="IPR027417">
    <property type="entry name" value="P-loop_NTPase"/>
</dbReference>
<dbReference type="EMBL" id="JAHFXS010000805">
    <property type="protein sequence ID" value="KAG9981760.1"/>
    <property type="molecule type" value="Genomic_DNA"/>
</dbReference>
<dbReference type="SMART" id="SM00248">
    <property type="entry name" value="ANK"/>
    <property type="match status" value="9"/>
</dbReference>
<dbReference type="Pfam" id="PF00023">
    <property type="entry name" value="Ank"/>
    <property type="match status" value="2"/>
</dbReference>
<sequence length="1293" mass="144786">MLDEKYDLPVPSHPGDTNIYTLGRIGGHQVVITSLPAGKTGVTAAAVVATRMLADFPDIRFGLMVGIGGAIPSDEHDIRLGDVVIYSGVVQFDLGKTTDTGFVQTGSLNQPPAILLAALSNIQAEYMLEPEKFPQYIQDAAAKFPKARKQFTYVGTEQDRLFEADYSHTGGSKTCADCDSSRVVTREARETTVPLVHYGTIASSNQVIKNAATRDRLGQEHGALCFEMEAAGLMNGFPCLVIRGICDYSDSHKNDQWQAYAAIAAAAYTKDLLSFISPAAVEVEEKAARLLGNIQQGVSKIHQIAKDIEEKIHDQSLDRKQERIVKWISNLDPSIAYTQAHKKRHPGTGRWFVDSDTFAEWKSQSSGFLWLHGIPGCGKTILVSTIIEALEQDKTSPRALLYFFFDFNMKFDLEKLIRSMINQLYRKWASIQHHVDRLWTCCEDGNRQPSLDLLKSTFSAMLRQTYNVSIVIDALDESEDRRELLDWIEASHAEAQFLITSRKETDIQIAITSFLQANKMVSLQKSDVDKDIAAYIRHVVTHDKDLVRRWRNRPKVQEDIEVTLTKKAGGMFRWAVLQIEKVKECIDQAALQETLRTLPEDLFKTYDRILEQIPKMHKEQACTMLMLMAWSERPLRQEELVDTIAIRLGEEPSFNKENRVPDITDLLRLCPGLMESRRKQESDNQVSKDELQESVIWAFTDELQEGFNQESIEELFMISPFLRYAAKYWTMFARFGEEADAALQKLVLEFMQPTSPPFMWCWSLPTTRKLLLMLKEEPMLPHPLMYASLHGLKGSVENLWEQAPPDAVDNMPTSAALHAASALDFEGVVRLLLSKGVDADIPVARHGTCLQAAAYYGHLRVVEALLRGGADVNKRGLLLDWDAIIVFDKGSYGSALQAAAFEGHREIVELLLRKEADVNLQIVADGENDSRTKIPTFALSMEEWTWLPEPAYGGNALYAAISGNHINMANYLLEVGADVNAKGGIWGNALQAACYYGHQQLAQRLLELGADVNAHGGDNCTALQAAVTTENEDLVRLLIEKGAATITECECCRTSLGVALNKGNTVITQILLDHSAEVSFDAVIGTLQRRGGNRQRFETIIPRMKSVHVLQKDEAHSKTILHWAAELGHENVVRRCLGLGADLQDRDIMGETALHHAADNGHLAIAKLLVEGGSEIAAVDGLGRTPLACAQKRRRRVAQTFNSDADVYLEGIRYSQVIVTIINHFPDTYGHSQLKTRHPVRSAIHKQLNGRSVLRWVTTWESLLLYVLPFWSSYSCLLFLRPRRRVRIVLWAS</sequence>
<dbReference type="InterPro" id="IPR035994">
    <property type="entry name" value="Nucleoside_phosphorylase_sf"/>
</dbReference>
<organism evidence="6 7">
    <name type="scientific">Aureobasidium melanogenum</name>
    <name type="common">Aureobasidium pullulans var. melanogenum</name>
    <dbReference type="NCBI Taxonomy" id="46634"/>
    <lineage>
        <taxon>Eukaryota</taxon>
        <taxon>Fungi</taxon>
        <taxon>Dikarya</taxon>
        <taxon>Ascomycota</taxon>
        <taxon>Pezizomycotina</taxon>
        <taxon>Dothideomycetes</taxon>
        <taxon>Dothideomycetidae</taxon>
        <taxon>Dothideales</taxon>
        <taxon>Saccotheciaceae</taxon>
        <taxon>Aureobasidium</taxon>
    </lineage>
</organism>
<evidence type="ECO:0000313" key="7">
    <source>
        <dbReference type="Proteomes" id="UP000729357"/>
    </source>
</evidence>
<feature type="repeat" description="ANK" evidence="2">
    <location>
        <begin position="988"/>
        <end position="1017"/>
    </location>
</feature>
<dbReference type="InterPro" id="IPR000845">
    <property type="entry name" value="Nucleoside_phosphorylase_d"/>
</dbReference>
<dbReference type="PROSITE" id="PS50297">
    <property type="entry name" value="ANK_REP_REGION"/>
    <property type="match status" value="6"/>
</dbReference>
<keyword evidence="3" id="KW-0812">Transmembrane</keyword>
<proteinExistence type="predicted"/>
<dbReference type="PROSITE" id="PS50088">
    <property type="entry name" value="ANK_REPEAT"/>
    <property type="match status" value="7"/>
</dbReference>
<dbReference type="InterPro" id="IPR002110">
    <property type="entry name" value="Ankyrin_rpt"/>
</dbReference>
<dbReference type="GO" id="GO:0009116">
    <property type="term" value="P:nucleoside metabolic process"/>
    <property type="evidence" value="ECO:0007669"/>
    <property type="project" value="InterPro"/>
</dbReference>
<dbReference type="Gene3D" id="1.25.40.20">
    <property type="entry name" value="Ankyrin repeat-containing domain"/>
    <property type="match status" value="3"/>
</dbReference>
<feature type="transmembrane region" description="Helical" evidence="3">
    <location>
        <begin position="1263"/>
        <end position="1280"/>
    </location>
</feature>
<feature type="repeat" description="ANK" evidence="2">
    <location>
        <begin position="1116"/>
        <end position="1148"/>
    </location>
</feature>
<dbReference type="Pfam" id="PF01048">
    <property type="entry name" value="PNP_UDP_1"/>
    <property type="match status" value="1"/>
</dbReference>
<evidence type="ECO:0000256" key="3">
    <source>
        <dbReference type="SAM" id="Phobius"/>
    </source>
</evidence>
<dbReference type="SUPFAM" id="SSF53167">
    <property type="entry name" value="Purine and uridine phosphorylases"/>
    <property type="match status" value="1"/>
</dbReference>
<evidence type="ECO:0000256" key="1">
    <source>
        <dbReference type="ARBA" id="ARBA00022737"/>
    </source>
</evidence>
<feature type="non-terminal residue" evidence="6">
    <location>
        <position position="1"/>
    </location>
</feature>
<dbReference type="GO" id="GO:0003824">
    <property type="term" value="F:catalytic activity"/>
    <property type="evidence" value="ECO:0007669"/>
    <property type="project" value="InterPro"/>
</dbReference>
<evidence type="ECO:0000256" key="2">
    <source>
        <dbReference type="PROSITE-ProRule" id="PRU00023"/>
    </source>
</evidence>
<dbReference type="Proteomes" id="UP000729357">
    <property type="component" value="Unassembled WGS sequence"/>
</dbReference>
<feature type="repeat" description="ANK" evidence="2">
    <location>
        <begin position="1149"/>
        <end position="1181"/>
    </location>
</feature>
<dbReference type="PANTHER" id="PTHR46082">
    <property type="entry name" value="ATP/GTP-BINDING PROTEIN-RELATED"/>
    <property type="match status" value="1"/>
</dbReference>
<feature type="domain" description="Nephrocystin 3-like N-terminal" evidence="5">
    <location>
        <begin position="347"/>
        <end position="502"/>
    </location>
</feature>
<keyword evidence="3" id="KW-0472">Membrane</keyword>
<accession>A0A9P8FS76</accession>
<keyword evidence="3" id="KW-1133">Transmembrane helix</keyword>
<evidence type="ECO:0000259" key="4">
    <source>
        <dbReference type="Pfam" id="PF01048"/>
    </source>
</evidence>
<comment type="caution">
    <text evidence="6">The sequence shown here is derived from an EMBL/GenBank/DDBJ whole genome shotgun (WGS) entry which is preliminary data.</text>
</comment>
<reference evidence="6" key="1">
    <citation type="journal article" date="2021" name="J Fungi (Basel)">
        <title>Virulence traits and population genomics of the black yeast Aureobasidium melanogenum.</title>
        <authorList>
            <person name="Cernosa A."/>
            <person name="Sun X."/>
            <person name="Gostincar C."/>
            <person name="Fang C."/>
            <person name="Gunde-Cimerman N."/>
            <person name="Song Z."/>
        </authorList>
    </citation>
    <scope>NUCLEOTIDE SEQUENCE</scope>
    <source>
        <strain evidence="6">EXF-9298</strain>
    </source>
</reference>
<dbReference type="Pfam" id="PF12796">
    <property type="entry name" value="Ank_2"/>
    <property type="match status" value="3"/>
</dbReference>